<reference evidence="3" key="1">
    <citation type="submission" date="2016-11" db="UniProtKB">
        <authorList>
            <consortium name="WormBaseParasite"/>
        </authorList>
    </citation>
    <scope>IDENTIFICATION</scope>
</reference>
<dbReference type="Proteomes" id="UP000095287">
    <property type="component" value="Unplaced"/>
</dbReference>
<dbReference type="Pfam" id="PF06296">
    <property type="entry name" value="RelE"/>
    <property type="match status" value="1"/>
</dbReference>
<dbReference type="InterPro" id="IPR010982">
    <property type="entry name" value="Lambda_DNA-bd_dom_sf"/>
</dbReference>
<organism evidence="2 3">
    <name type="scientific">Steinernema glaseri</name>
    <dbReference type="NCBI Taxonomy" id="37863"/>
    <lineage>
        <taxon>Eukaryota</taxon>
        <taxon>Metazoa</taxon>
        <taxon>Ecdysozoa</taxon>
        <taxon>Nematoda</taxon>
        <taxon>Chromadorea</taxon>
        <taxon>Rhabditida</taxon>
        <taxon>Tylenchina</taxon>
        <taxon>Panagrolaimomorpha</taxon>
        <taxon>Strongyloidoidea</taxon>
        <taxon>Steinernematidae</taxon>
        <taxon>Steinernema</taxon>
    </lineage>
</organism>
<dbReference type="InterPro" id="IPR001387">
    <property type="entry name" value="Cro/C1-type_HTH"/>
</dbReference>
<feature type="domain" description="HTH cro/C1-type" evidence="1">
    <location>
        <begin position="207"/>
        <end position="238"/>
    </location>
</feature>
<protein>
    <submittedName>
        <fullName evidence="3">HTH cro/C1-type domain-containing protein</fullName>
    </submittedName>
</protein>
<evidence type="ECO:0000313" key="2">
    <source>
        <dbReference type="Proteomes" id="UP000095287"/>
    </source>
</evidence>
<proteinExistence type="predicted"/>
<dbReference type="Gene3D" id="1.10.260.40">
    <property type="entry name" value="lambda repressor-like DNA-binding domains"/>
    <property type="match status" value="1"/>
</dbReference>
<dbReference type="GO" id="GO:0003677">
    <property type="term" value="F:DNA binding"/>
    <property type="evidence" value="ECO:0007669"/>
    <property type="project" value="InterPro"/>
</dbReference>
<evidence type="ECO:0000259" key="1">
    <source>
        <dbReference type="PROSITE" id="PS50943"/>
    </source>
</evidence>
<sequence length="463" mass="49190">MVHGTVSAIERRSVLAYGGVPIKMDIKLTSHMAVAMCMRYVHKEDKPAWDAAALVATQLFHGKRLISMPDTGIAAEKLPDIALCKAVQEMESGLIDVDLGGALYKKRVARPGGGKSGGYRSLLSARIGSRYVFLHGFSKSEKGNITQDEKKALQLTCYWRCIVSKIIESLRGDLATLQEAGAIDKVTMREFDAICPPPVREFDAVDIKRLREGLKFSQPVFALYLHTTASTIRKWEQDMAIRAYAHTSLLGQKGGGGEQAIAQIRLGGQAQTRYGTAAGNLLALLLVDMGGVNQAPAFIHIEVVVQIGNRAAALDVPAGQHFGHLLGNVDVDRVARGQAVQAVDQGIDGTDIGGTQGVGRNTVTPVCIQGMAVVQGLQQHGQHGNGQPAGAGCFHDTLGQQANGRVILTVALHLYIEPLGNGLHVLGLQAGSETVHQVAPAPETVLALPAKLGQPGHGTLKGM</sequence>
<name>A0A1I7YH48_9BILA</name>
<accession>A0A1I7YH48</accession>
<dbReference type="PROSITE" id="PS50943">
    <property type="entry name" value="HTH_CROC1"/>
    <property type="match status" value="1"/>
</dbReference>
<dbReference type="GO" id="GO:0005634">
    <property type="term" value="C:nucleus"/>
    <property type="evidence" value="ECO:0007669"/>
    <property type="project" value="UniProtKB-ARBA"/>
</dbReference>
<keyword evidence="2" id="KW-1185">Reference proteome</keyword>
<evidence type="ECO:0000313" key="3">
    <source>
        <dbReference type="WBParaSite" id="L893_g16362.t1"/>
    </source>
</evidence>
<dbReference type="SUPFAM" id="SSF47413">
    <property type="entry name" value="lambda repressor-like DNA-binding domains"/>
    <property type="match status" value="1"/>
</dbReference>
<dbReference type="AlphaFoldDB" id="A0A1I7YH48"/>
<dbReference type="InterPro" id="IPR009387">
    <property type="entry name" value="HigB-2"/>
</dbReference>
<dbReference type="WBParaSite" id="L893_g16362.t1">
    <property type="protein sequence ID" value="L893_g16362.t1"/>
    <property type="gene ID" value="L893_g16362"/>
</dbReference>